<comment type="function">
    <text evidence="2 11">Catalyzes the insertion of molybdate into adenylated molybdopterin with the concomitant release of AMP.</text>
</comment>
<gene>
    <name evidence="13" type="ORF">FHX42_004067</name>
</gene>
<evidence type="ECO:0000313" key="14">
    <source>
        <dbReference type="Proteomes" id="UP000569329"/>
    </source>
</evidence>
<evidence type="ECO:0000256" key="2">
    <source>
        <dbReference type="ARBA" id="ARBA00002901"/>
    </source>
</evidence>
<dbReference type="Gene3D" id="3.40.980.10">
    <property type="entry name" value="MoaB/Mog-like domain"/>
    <property type="match status" value="1"/>
</dbReference>
<keyword evidence="14" id="KW-1185">Reference proteome</keyword>
<evidence type="ECO:0000313" key="13">
    <source>
        <dbReference type="EMBL" id="MBA8826688.1"/>
    </source>
</evidence>
<dbReference type="InterPro" id="IPR038987">
    <property type="entry name" value="MoeA-like"/>
</dbReference>
<comment type="caution">
    <text evidence="13">The sequence shown here is derived from an EMBL/GenBank/DDBJ whole genome shotgun (WGS) entry which is preliminary data.</text>
</comment>
<evidence type="ECO:0000256" key="6">
    <source>
        <dbReference type="ARBA" id="ARBA00022679"/>
    </source>
</evidence>
<keyword evidence="6 11" id="KW-0808">Transferase</keyword>
<dbReference type="UniPathway" id="UPA00344"/>
<dbReference type="SUPFAM" id="SSF63882">
    <property type="entry name" value="MoeA N-terminal region -like"/>
    <property type="match status" value="1"/>
</dbReference>
<dbReference type="InterPro" id="IPR001453">
    <property type="entry name" value="MoaB/Mog_dom"/>
</dbReference>
<evidence type="ECO:0000256" key="11">
    <source>
        <dbReference type="RuleBase" id="RU365090"/>
    </source>
</evidence>
<comment type="cofactor">
    <cofactor evidence="1 11">
        <name>Mg(2+)</name>
        <dbReference type="ChEBI" id="CHEBI:18420"/>
    </cofactor>
</comment>
<dbReference type="CDD" id="cd00887">
    <property type="entry name" value="MoeA"/>
    <property type="match status" value="1"/>
</dbReference>
<comment type="similarity">
    <text evidence="4 11">Belongs to the MoeA family.</text>
</comment>
<keyword evidence="8 11" id="KW-0460">Magnesium</keyword>
<dbReference type="SUPFAM" id="SSF63867">
    <property type="entry name" value="MoeA C-terminal domain-like"/>
    <property type="match status" value="1"/>
</dbReference>
<dbReference type="FunFam" id="3.40.980.10:FF:000004">
    <property type="entry name" value="Molybdopterin molybdenumtransferase"/>
    <property type="match status" value="1"/>
</dbReference>
<keyword evidence="9 11" id="KW-0501">Molybdenum cofactor biosynthesis</keyword>
<dbReference type="EMBL" id="JACGWZ010000006">
    <property type="protein sequence ID" value="MBA8826688.1"/>
    <property type="molecule type" value="Genomic_DNA"/>
</dbReference>
<dbReference type="GO" id="GO:0005829">
    <property type="term" value="C:cytosol"/>
    <property type="evidence" value="ECO:0007669"/>
    <property type="project" value="TreeGrafter"/>
</dbReference>
<dbReference type="EC" id="2.10.1.1" evidence="11"/>
<dbReference type="Gene3D" id="2.170.190.11">
    <property type="entry name" value="Molybdopterin biosynthesis moea protein, domain 3"/>
    <property type="match status" value="1"/>
</dbReference>
<proteinExistence type="inferred from homology"/>
<sequence length="408" mass="42475">MADTTHPSPLVPVSEHRAKVAALLEPTAIEHRSLDDCLGLALAEDLTSTIPLPPFDNSAMDGYAVRSVDLTRAGPEQPVMLPVTADIPAGRIELPALEPGTAHRIMTGSQVPPGADATVPVERTDGGTEQVSVYEAARPGAHLRRAGEDVSAGTRVLAVGTSLNAAHLGVASAVGTARLPVHRPPRVLVLSTGSELVAPGEPLRAGQIYESNGMMLAAAVRQAGGQAHLLRFVPDDVDAFHAALAPHLDTTDLIITSGGVSAGAYEVVKDALTDNGVEFTSVAMQPGKPQGLGRYRGGPAVVTLPGNPVSSMVSFEVFVRPALRRAAGHEVTLRPRREATLTESLTSSPGKRQYRRGLFDAETGTVTPHGGPGSHLLSAMARANCLLDIDEDAAEIPAGSPVTTWLVD</sequence>
<dbReference type="RefSeq" id="WP_328796434.1">
    <property type="nucleotide sequence ID" value="NZ_JACGWZ010000006.1"/>
</dbReference>
<evidence type="ECO:0000256" key="8">
    <source>
        <dbReference type="ARBA" id="ARBA00022842"/>
    </source>
</evidence>
<dbReference type="NCBIfam" id="TIGR00177">
    <property type="entry name" value="molyb_syn"/>
    <property type="match status" value="1"/>
</dbReference>
<evidence type="ECO:0000256" key="5">
    <source>
        <dbReference type="ARBA" id="ARBA00022505"/>
    </source>
</evidence>
<evidence type="ECO:0000256" key="1">
    <source>
        <dbReference type="ARBA" id="ARBA00001946"/>
    </source>
</evidence>
<dbReference type="SUPFAM" id="SSF53218">
    <property type="entry name" value="Molybdenum cofactor biosynthesis proteins"/>
    <property type="match status" value="1"/>
</dbReference>
<organism evidence="13 14">
    <name type="scientific">Halosaccharopolyspora lacisalsi</name>
    <dbReference type="NCBI Taxonomy" id="1000566"/>
    <lineage>
        <taxon>Bacteria</taxon>
        <taxon>Bacillati</taxon>
        <taxon>Actinomycetota</taxon>
        <taxon>Actinomycetes</taxon>
        <taxon>Pseudonocardiales</taxon>
        <taxon>Pseudonocardiaceae</taxon>
        <taxon>Halosaccharopolyspora</taxon>
    </lineage>
</organism>
<evidence type="ECO:0000256" key="3">
    <source>
        <dbReference type="ARBA" id="ARBA00005046"/>
    </source>
</evidence>
<dbReference type="Pfam" id="PF03453">
    <property type="entry name" value="MoeA_N"/>
    <property type="match status" value="1"/>
</dbReference>
<evidence type="ECO:0000256" key="7">
    <source>
        <dbReference type="ARBA" id="ARBA00022723"/>
    </source>
</evidence>
<protein>
    <recommendedName>
        <fullName evidence="11">Molybdopterin molybdenumtransferase</fullName>
        <ecNumber evidence="11">2.10.1.1</ecNumber>
    </recommendedName>
</protein>
<dbReference type="Pfam" id="PF03454">
    <property type="entry name" value="MoeA_C"/>
    <property type="match status" value="1"/>
</dbReference>
<evidence type="ECO:0000256" key="10">
    <source>
        <dbReference type="ARBA" id="ARBA00047317"/>
    </source>
</evidence>
<evidence type="ECO:0000256" key="4">
    <source>
        <dbReference type="ARBA" id="ARBA00010763"/>
    </source>
</evidence>
<evidence type="ECO:0000256" key="9">
    <source>
        <dbReference type="ARBA" id="ARBA00023150"/>
    </source>
</evidence>
<comment type="catalytic activity">
    <reaction evidence="10">
        <text>adenylyl-molybdopterin + molybdate = Mo-molybdopterin + AMP + H(+)</text>
        <dbReference type="Rhea" id="RHEA:35047"/>
        <dbReference type="ChEBI" id="CHEBI:15378"/>
        <dbReference type="ChEBI" id="CHEBI:36264"/>
        <dbReference type="ChEBI" id="CHEBI:62727"/>
        <dbReference type="ChEBI" id="CHEBI:71302"/>
        <dbReference type="ChEBI" id="CHEBI:456215"/>
        <dbReference type="EC" id="2.10.1.1"/>
    </reaction>
</comment>
<dbReference type="SMART" id="SM00852">
    <property type="entry name" value="MoCF_biosynth"/>
    <property type="match status" value="1"/>
</dbReference>
<dbReference type="Proteomes" id="UP000569329">
    <property type="component" value="Unassembled WGS sequence"/>
</dbReference>
<dbReference type="GO" id="GO:0006777">
    <property type="term" value="P:Mo-molybdopterin cofactor biosynthetic process"/>
    <property type="evidence" value="ECO:0007669"/>
    <property type="project" value="UniProtKB-UniRule"/>
</dbReference>
<dbReference type="PANTHER" id="PTHR10192">
    <property type="entry name" value="MOLYBDOPTERIN BIOSYNTHESIS PROTEIN"/>
    <property type="match status" value="1"/>
</dbReference>
<dbReference type="Gene3D" id="3.90.105.10">
    <property type="entry name" value="Molybdopterin biosynthesis moea protein, domain 2"/>
    <property type="match status" value="1"/>
</dbReference>
<dbReference type="GO" id="GO:0046872">
    <property type="term" value="F:metal ion binding"/>
    <property type="evidence" value="ECO:0007669"/>
    <property type="project" value="UniProtKB-UniRule"/>
</dbReference>
<reference evidence="13 14" key="1">
    <citation type="submission" date="2020-07" db="EMBL/GenBank/DDBJ databases">
        <title>Sequencing the genomes of 1000 actinobacteria strains.</title>
        <authorList>
            <person name="Klenk H.-P."/>
        </authorList>
    </citation>
    <scope>NUCLEOTIDE SEQUENCE [LARGE SCALE GENOMIC DNA]</scope>
    <source>
        <strain evidence="13 14">DSM 45975</strain>
    </source>
</reference>
<dbReference type="GO" id="GO:0061599">
    <property type="term" value="F:molybdopterin molybdotransferase activity"/>
    <property type="evidence" value="ECO:0007669"/>
    <property type="project" value="UniProtKB-UniRule"/>
</dbReference>
<comment type="pathway">
    <text evidence="3 11">Cofactor biosynthesis; molybdopterin biosynthesis.</text>
</comment>
<feature type="domain" description="MoaB/Mog" evidence="12">
    <location>
        <begin position="188"/>
        <end position="325"/>
    </location>
</feature>
<evidence type="ECO:0000259" key="12">
    <source>
        <dbReference type="SMART" id="SM00852"/>
    </source>
</evidence>
<dbReference type="NCBIfam" id="NF045515">
    <property type="entry name" value="Glp_gephyrin"/>
    <property type="match status" value="1"/>
</dbReference>
<keyword evidence="5 11" id="KW-0500">Molybdenum</keyword>
<dbReference type="Pfam" id="PF00994">
    <property type="entry name" value="MoCF_biosynth"/>
    <property type="match status" value="1"/>
</dbReference>
<dbReference type="InterPro" id="IPR036135">
    <property type="entry name" value="MoeA_linker/N_sf"/>
</dbReference>
<dbReference type="AlphaFoldDB" id="A0A839E739"/>
<name>A0A839E739_9PSEU</name>
<keyword evidence="7 11" id="KW-0479">Metal-binding</keyword>
<dbReference type="InterPro" id="IPR005111">
    <property type="entry name" value="MoeA_C_domain_IV"/>
</dbReference>
<dbReference type="InterPro" id="IPR036425">
    <property type="entry name" value="MoaB/Mog-like_dom_sf"/>
</dbReference>
<dbReference type="InterPro" id="IPR036688">
    <property type="entry name" value="MoeA_C_domain_IV_sf"/>
</dbReference>
<dbReference type="InterPro" id="IPR005110">
    <property type="entry name" value="MoeA_linker/N"/>
</dbReference>
<accession>A0A839E739</accession>
<dbReference type="PANTHER" id="PTHR10192:SF5">
    <property type="entry name" value="GEPHYRIN"/>
    <property type="match status" value="1"/>
</dbReference>
<dbReference type="Gene3D" id="2.40.340.10">
    <property type="entry name" value="MoeA, C-terminal, domain IV"/>
    <property type="match status" value="1"/>
</dbReference>